<name>A0ACB8J2I9_CITSI</name>
<keyword evidence="1" id="KW-0808">Transferase</keyword>
<keyword evidence="1" id="KW-0695">RNA-directed DNA polymerase</keyword>
<dbReference type="Proteomes" id="UP000829398">
    <property type="component" value="Chromosome 7"/>
</dbReference>
<evidence type="ECO:0000313" key="2">
    <source>
        <dbReference type="Proteomes" id="UP000829398"/>
    </source>
</evidence>
<keyword evidence="1" id="KW-0548">Nucleotidyltransferase</keyword>
<protein>
    <submittedName>
        <fullName evidence="1">Reverse transcriptase domain-containing protein</fullName>
    </submittedName>
</protein>
<keyword evidence="2" id="KW-1185">Reference proteome</keyword>
<evidence type="ECO:0000313" key="1">
    <source>
        <dbReference type="EMBL" id="KAH9711756.1"/>
    </source>
</evidence>
<gene>
    <name evidence="1" type="ORF">KPL71_019859</name>
</gene>
<sequence>MQMNVTGKKLNFDNCFAVSCSGRGGGLALLWNEETCVQIKSFSKHHIDAEVQMANGRQMRCTGVYGHPEMGQKHHTWTLLRRLEGLSPSPWLCFGDFNEILHPHEKSGGNERNVNSINSFRQALRDCNLADVGYKGYPFTWSNGRFGQGFIEERLDRFVCNRAWSDNFVNDAAVNLNTWTSDHCPVLMMVQERGEEMAASRRQSSRIHYEDMWSPYEACKEIVSEEWSLNNNWQSGNPVYLFRKIAKESMARLLNWSKREFRGRIQNIIIDEEIYWKQRSRADWLKEGDTNTKFFHHKASNRKKKNRIWGIENSSGDWLKRAKDVEDEFCNYFTELFTTTKPSQNQMETVLKGITPRVSEDMNESLEKPFTAEEVTEALNQMCPTKAPGPDGLPAAFYQKHWKEVKEGVLTTCLHILNNQGTLAPLNYTYIAMIPKKGKPRKVTDFRPISLCNVIYRIVAKSVANRFKQILHQIISPMQSAFIPDRLITDNVIVGYECLHKIRHCKGRKNGLVALKLDVSKAYDRLEWSFIEQTMKCMGFSQNWICLVMKCISSVSFSLIINGSVRGVIKPQRGVRQGCPLSPYLFITCAEVFSSLLLQAEQQKLIHGLSFGKELSISHLLFADDSLIFSRASMTDCRNLKKILDCYSAASGQIFNFEKSSLFLSGSVQHDRATAIGQIFQLNIVSRHEKYLGLPAMIGRKRSNFFNDIKLKVFNKISNWQHKFFSCGGKEVLIKAAAQAIPAYAMSVFKIPMGVCNDIQKIVADFWWGSKSDKKSIHWSKWEKLSQAKCKGGMGFRDFSSFNQALVAKQGWRILQFPDSLVAKVLQARYFQNKDFMKAKLGSTPSFVWRSILWGRQILSSGARWRIGDGQKIQIHKDNWIPKPSTFKPIVRPSLPEDTLVAELINEENKWNESLIYRHFNRMDADKIVEIPLPRSPKEDTIIWHYDKKGLYSVKSGYQTALSLKFPAMPSSLMTGKNQWNIIWTLALPEKIRIFAWRAAKNILPSAENLWKRRVIQEPTCQVCKLGVENVFHALVECKAARKIWRLTLFENDIMQTAGQDFLSWLHELYSRRNKADLELMIMICWMVWNARNEMLFKGKRENPQALVAKAEAVLEAYKRVQKPEQVRKESQQVQTQQVWNPPQNGFVKVNVDAATSSEKHLAGLGAIIRDDQGTVIAAAIKISKFNGDVSFAEAEALEWGLQIARNASAKALIVESDAQSVVKLVNNKQGGKSEIFWIISEIQNLMRNFELVSINYTHRSRNAIAHSLAKLALEKCENVVWMGSYPSQLMYLFSSSN</sequence>
<organism evidence="1 2">
    <name type="scientific">Citrus sinensis</name>
    <name type="common">Sweet orange</name>
    <name type="synonym">Citrus aurantium var. sinensis</name>
    <dbReference type="NCBI Taxonomy" id="2711"/>
    <lineage>
        <taxon>Eukaryota</taxon>
        <taxon>Viridiplantae</taxon>
        <taxon>Streptophyta</taxon>
        <taxon>Embryophyta</taxon>
        <taxon>Tracheophyta</taxon>
        <taxon>Spermatophyta</taxon>
        <taxon>Magnoliopsida</taxon>
        <taxon>eudicotyledons</taxon>
        <taxon>Gunneridae</taxon>
        <taxon>Pentapetalae</taxon>
        <taxon>rosids</taxon>
        <taxon>malvids</taxon>
        <taxon>Sapindales</taxon>
        <taxon>Rutaceae</taxon>
        <taxon>Aurantioideae</taxon>
        <taxon>Citrus</taxon>
    </lineage>
</organism>
<accession>A0ACB8J2I9</accession>
<proteinExistence type="predicted"/>
<dbReference type="EMBL" id="CM039176">
    <property type="protein sequence ID" value="KAH9711756.1"/>
    <property type="molecule type" value="Genomic_DNA"/>
</dbReference>
<comment type="caution">
    <text evidence="1">The sequence shown here is derived from an EMBL/GenBank/DDBJ whole genome shotgun (WGS) entry which is preliminary data.</text>
</comment>
<reference evidence="2" key="1">
    <citation type="journal article" date="2023" name="Hortic. Res.">
        <title>A chromosome-level phased genome enabling allele-level studies in sweet orange: a case study on citrus Huanglongbing tolerance.</title>
        <authorList>
            <person name="Wu B."/>
            <person name="Yu Q."/>
            <person name="Deng Z."/>
            <person name="Duan Y."/>
            <person name="Luo F."/>
            <person name="Gmitter F. Jr."/>
        </authorList>
    </citation>
    <scope>NUCLEOTIDE SEQUENCE [LARGE SCALE GENOMIC DNA]</scope>
    <source>
        <strain evidence="2">cv. Valencia</strain>
    </source>
</reference>